<accession>A0ACB0E8C2</accession>
<reference evidence="1" key="1">
    <citation type="submission" date="2023-05" db="EMBL/GenBank/DDBJ databases">
        <authorList>
            <consortium name="ELIXIR-Norway"/>
        </authorList>
    </citation>
    <scope>NUCLEOTIDE SEQUENCE</scope>
</reference>
<name>A0ACB0E8C2_RANTA</name>
<dbReference type="Proteomes" id="UP001162501">
    <property type="component" value="Chromosome 17"/>
</dbReference>
<sequence>MWEQVNTQEPHSPPKPSPAAPCQLGVGIRKLVAGSKQAVTVPCPMRLASSVLQYLGRVSKGSNFPSASGPSRSQVGMEYTKGTALSGLQGGHLSPGDPCSSGQSRPSAALLPLAHGFSQAGSLDAAPGVSAKARRSLPELTQGSCAEDGVNRLSVKVTSSDSGSSGRRKLQSFFRAVNARRKTH</sequence>
<evidence type="ECO:0000313" key="2">
    <source>
        <dbReference type="Proteomes" id="UP001162501"/>
    </source>
</evidence>
<dbReference type="EMBL" id="OX596101">
    <property type="protein sequence ID" value="CAI9696865.1"/>
    <property type="molecule type" value="Genomic_DNA"/>
</dbReference>
<gene>
    <name evidence="1" type="ORF">MRATA1EN3_LOCUS8078</name>
</gene>
<proteinExistence type="predicted"/>
<evidence type="ECO:0000313" key="1">
    <source>
        <dbReference type="EMBL" id="CAI9696865.1"/>
    </source>
</evidence>
<protein>
    <submittedName>
        <fullName evidence="1">Uncharacterized protein</fullName>
    </submittedName>
</protein>
<organism evidence="1 2">
    <name type="scientific">Rangifer tarandus platyrhynchus</name>
    <name type="common">Svalbard reindeer</name>
    <dbReference type="NCBI Taxonomy" id="3082113"/>
    <lineage>
        <taxon>Eukaryota</taxon>
        <taxon>Metazoa</taxon>
        <taxon>Chordata</taxon>
        <taxon>Craniata</taxon>
        <taxon>Vertebrata</taxon>
        <taxon>Euteleostomi</taxon>
        <taxon>Mammalia</taxon>
        <taxon>Eutheria</taxon>
        <taxon>Laurasiatheria</taxon>
        <taxon>Artiodactyla</taxon>
        <taxon>Ruminantia</taxon>
        <taxon>Pecora</taxon>
        <taxon>Cervidae</taxon>
        <taxon>Odocoileinae</taxon>
        <taxon>Rangifer</taxon>
    </lineage>
</organism>